<dbReference type="EMBL" id="KQ085892">
    <property type="protein sequence ID" value="KLO18733.1"/>
    <property type="molecule type" value="Genomic_DNA"/>
</dbReference>
<evidence type="ECO:0000313" key="3">
    <source>
        <dbReference type="Proteomes" id="UP000053477"/>
    </source>
</evidence>
<feature type="region of interest" description="Disordered" evidence="1">
    <location>
        <begin position="238"/>
        <end position="258"/>
    </location>
</feature>
<dbReference type="Proteomes" id="UP000053477">
    <property type="component" value="Unassembled WGS sequence"/>
</dbReference>
<proteinExistence type="predicted"/>
<evidence type="ECO:0000313" key="2">
    <source>
        <dbReference type="EMBL" id="KLO18733.1"/>
    </source>
</evidence>
<evidence type="ECO:0000256" key="1">
    <source>
        <dbReference type="SAM" id="MobiDB-lite"/>
    </source>
</evidence>
<feature type="region of interest" description="Disordered" evidence="1">
    <location>
        <begin position="13"/>
        <end position="42"/>
    </location>
</feature>
<dbReference type="InParanoid" id="A0A0H2SAJ5"/>
<protein>
    <submittedName>
        <fullName evidence="2">Uncharacterized protein</fullName>
    </submittedName>
</protein>
<reference evidence="2 3" key="1">
    <citation type="submission" date="2015-04" db="EMBL/GenBank/DDBJ databases">
        <title>Complete genome sequence of Schizopora paradoxa KUC8140, a cosmopolitan wood degrader in East Asia.</title>
        <authorList>
            <consortium name="DOE Joint Genome Institute"/>
            <person name="Min B."/>
            <person name="Park H."/>
            <person name="Jang Y."/>
            <person name="Kim J.-J."/>
            <person name="Kim K.H."/>
            <person name="Pangilinan J."/>
            <person name="Lipzen A."/>
            <person name="Riley R."/>
            <person name="Grigoriev I.V."/>
            <person name="Spatafora J.W."/>
            <person name="Choi I.-G."/>
        </authorList>
    </citation>
    <scope>NUCLEOTIDE SEQUENCE [LARGE SCALE GENOMIC DNA]</scope>
    <source>
        <strain evidence="2 3">KUC8140</strain>
    </source>
</reference>
<name>A0A0H2SAJ5_9AGAM</name>
<dbReference type="OrthoDB" id="2536866at2759"/>
<accession>A0A0H2SAJ5</accession>
<dbReference type="STRING" id="27342.A0A0H2SAJ5"/>
<keyword evidence="3" id="KW-1185">Reference proteome</keyword>
<organism evidence="2 3">
    <name type="scientific">Schizopora paradoxa</name>
    <dbReference type="NCBI Taxonomy" id="27342"/>
    <lineage>
        <taxon>Eukaryota</taxon>
        <taxon>Fungi</taxon>
        <taxon>Dikarya</taxon>
        <taxon>Basidiomycota</taxon>
        <taxon>Agaricomycotina</taxon>
        <taxon>Agaricomycetes</taxon>
        <taxon>Hymenochaetales</taxon>
        <taxon>Schizoporaceae</taxon>
        <taxon>Schizopora</taxon>
    </lineage>
</organism>
<dbReference type="AlphaFoldDB" id="A0A0H2SAJ5"/>
<sequence length="315" mass="35176">MVVILSEKDMLPPDSLPQLLPPPPPYPASSSSSLVSPPPFPGRRTHARFSSLPSHILLYIVHQTMPQSDGVYDGEGKVELQRKVLYWMTLSLRLVNRSFYIACMHVLRSTYLPAYSSMIKPPYSSDPFPFSTSGYSPYSSNKLTAPINSEQRETQVLDLFLSVKVREDVWADDTELHLEREESFKDLFDMMQPRSRLEDLIRSYGVQAGVVSVSTRGNSVVCSSPSSASPSRTTFGACITSSSSASQQPKPKRSHKLPFNSLSVTFSPRSVGLVHSSKGVKRTIVQVNRERDEKLEVSAKRIVKELGQWLEEAHS</sequence>
<gene>
    <name evidence="2" type="ORF">SCHPADRAFT_899521</name>
</gene>